<protein>
    <submittedName>
        <fullName evidence="9">Uncharacterized protein LOC106472622</fullName>
    </submittedName>
</protein>
<dbReference type="PROSITE" id="PS50853">
    <property type="entry name" value="FN3"/>
    <property type="match status" value="1"/>
</dbReference>
<dbReference type="PANTHER" id="PTHR23278:SF19">
    <property type="entry name" value="OBSCURIN"/>
    <property type="match status" value="1"/>
</dbReference>
<dbReference type="InterPro" id="IPR013162">
    <property type="entry name" value="CD80_C2-set"/>
</dbReference>
<evidence type="ECO:0000256" key="2">
    <source>
        <dbReference type="ARBA" id="ARBA00023136"/>
    </source>
</evidence>
<feature type="region of interest" description="Disordered" evidence="4">
    <location>
        <begin position="734"/>
        <end position="873"/>
    </location>
</feature>
<evidence type="ECO:0000259" key="7">
    <source>
        <dbReference type="PROSITE" id="PS50853"/>
    </source>
</evidence>
<evidence type="ECO:0000256" key="1">
    <source>
        <dbReference type="ARBA" id="ARBA00004167"/>
    </source>
</evidence>
<dbReference type="InterPro" id="IPR036116">
    <property type="entry name" value="FN3_sf"/>
</dbReference>
<proteinExistence type="predicted"/>
<keyword evidence="2 5" id="KW-0472">Membrane</keyword>
<feature type="compositionally biased region" description="Basic and acidic residues" evidence="4">
    <location>
        <begin position="825"/>
        <end position="837"/>
    </location>
</feature>
<comment type="subcellular location">
    <subcellularLocation>
        <location evidence="1">Membrane</location>
        <topology evidence="1">Single-pass membrane protein</topology>
    </subcellularLocation>
</comment>
<keyword evidence="5" id="KW-0812">Transmembrane</keyword>
<dbReference type="SMART" id="SM00409">
    <property type="entry name" value="IG"/>
    <property type="match status" value="3"/>
</dbReference>
<dbReference type="Pfam" id="PF13927">
    <property type="entry name" value="Ig_3"/>
    <property type="match status" value="1"/>
</dbReference>
<dbReference type="InterPro" id="IPR003598">
    <property type="entry name" value="Ig_sub2"/>
</dbReference>
<dbReference type="GeneID" id="106472622"/>
<name>A0ABM1TPJ3_LIMPO</name>
<evidence type="ECO:0000313" key="9">
    <source>
        <dbReference type="RefSeq" id="XP_022257799.1"/>
    </source>
</evidence>
<accession>A0ABM1TPJ3</accession>
<feature type="transmembrane region" description="Helical" evidence="5">
    <location>
        <begin position="631"/>
        <end position="652"/>
    </location>
</feature>
<keyword evidence="5" id="KW-1133">Transmembrane helix</keyword>
<feature type="compositionally biased region" description="Basic and acidic residues" evidence="4">
    <location>
        <begin position="798"/>
        <end position="807"/>
    </location>
</feature>
<dbReference type="PANTHER" id="PTHR23278">
    <property type="entry name" value="SIDESTEP PROTEIN"/>
    <property type="match status" value="1"/>
</dbReference>
<organism evidence="8 9">
    <name type="scientific">Limulus polyphemus</name>
    <name type="common">Atlantic horseshoe crab</name>
    <dbReference type="NCBI Taxonomy" id="6850"/>
    <lineage>
        <taxon>Eukaryota</taxon>
        <taxon>Metazoa</taxon>
        <taxon>Ecdysozoa</taxon>
        <taxon>Arthropoda</taxon>
        <taxon>Chelicerata</taxon>
        <taxon>Merostomata</taxon>
        <taxon>Xiphosura</taxon>
        <taxon>Limulidae</taxon>
        <taxon>Limulus</taxon>
    </lineage>
</organism>
<dbReference type="RefSeq" id="XP_022257799.1">
    <property type="nucleotide sequence ID" value="XM_022402091.1"/>
</dbReference>
<feature type="domain" description="Ig-like" evidence="6">
    <location>
        <begin position="331"/>
        <end position="423"/>
    </location>
</feature>
<keyword evidence="3" id="KW-1015">Disulfide bond</keyword>
<dbReference type="SUPFAM" id="SSF49265">
    <property type="entry name" value="Fibronectin type III"/>
    <property type="match status" value="1"/>
</dbReference>
<evidence type="ECO:0000313" key="8">
    <source>
        <dbReference type="Proteomes" id="UP000694941"/>
    </source>
</evidence>
<reference evidence="9" key="1">
    <citation type="submission" date="2025-08" db="UniProtKB">
        <authorList>
            <consortium name="RefSeq"/>
        </authorList>
    </citation>
    <scope>IDENTIFICATION</scope>
    <source>
        <tissue evidence="9">Muscle</tissue>
    </source>
</reference>
<dbReference type="InterPro" id="IPR003599">
    <property type="entry name" value="Ig_sub"/>
</dbReference>
<dbReference type="InterPro" id="IPR013783">
    <property type="entry name" value="Ig-like_fold"/>
</dbReference>
<dbReference type="CDD" id="cd00096">
    <property type="entry name" value="Ig"/>
    <property type="match status" value="1"/>
</dbReference>
<dbReference type="Proteomes" id="UP000694941">
    <property type="component" value="Unplaced"/>
</dbReference>
<feature type="domain" description="Ig-like" evidence="6">
    <location>
        <begin position="232"/>
        <end position="318"/>
    </location>
</feature>
<dbReference type="CDD" id="cd00063">
    <property type="entry name" value="FN3"/>
    <property type="match status" value="1"/>
</dbReference>
<evidence type="ECO:0000256" key="5">
    <source>
        <dbReference type="SAM" id="Phobius"/>
    </source>
</evidence>
<dbReference type="SMART" id="SM00408">
    <property type="entry name" value="IGc2"/>
    <property type="match status" value="3"/>
</dbReference>
<evidence type="ECO:0000256" key="4">
    <source>
        <dbReference type="SAM" id="MobiDB-lite"/>
    </source>
</evidence>
<keyword evidence="8" id="KW-1185">Reference proteome</keyword>
<feature type="domain" description="Ig-like" evidence="6">
    <location>
        <begin position="1"/>
        <end position="107"/>
    </location>
</feature>
<evidence type="ECO:0000256" key="3">
    <source>
        <dbReference type="ARBA" id="ARBA00023157"/>
    </source>
</evidence>
<dbReference type="Pfam" id="PF08205">
    <property type="entry name" value="C2-set_2"/>
    <property type="match status" value="1"/>
</dbReference>
<dbReference type="InterPro" id="IPR007110">
    <property type="entry name" value="Ig-like_dom"/>
</dbReference>
<dbReference type="Gene3D" id="2.60.40.10">
    <property type="entry name" value="Immunoglobulins"/>
    <property type="match status" value="5"/>
</dbReference>
<feature type="domain" description="Fibronectin type-III" evidence="7">
    <location>
        <begin position="523"/>
        <end position="618"/>
    </location>
</feature>
<gene>
    <name evidence="9" type="primary">LOC106472622</name>
</gene>
<dbReference type="InterPro" id="IPR036179">
    <property type="entry name" value="Ig-like_dom_sf"/>
</dbReference>
<evidence type="ECO:0000259" key="6">
    <source>
        <dbReference type="PROSITE" id="PS50835"/>
    </source>
</evidence>
<feature type="domain" description="Ig-like" evidence="6">
    <location>
        <begin position="127"/>
        <end position="225"/>
    </location>
</feature>
<sequence>MVGDRVLNLVMTKTLEAVVDSQIQLPCNISLPSEDDFISLVLWYKSGISAPIFSVDSRYGALENSKHFTSNFLGQRAYLYFNLDIDLAFLTIKSVEDGDEGKYSCRVDFRWGRTLKSAINVDVIVPPRSVLITNEKNELLYGQIGPYDEGSSLILRCVAKEGKPLPIVTWWRGFVQVDDSFQEIGKYSVRNDYIIHELTREDFMAEISCQASNTNLTSPGVATVIIDMNLKPMEVRVISTHRHFCAGRQFGVECQTTGSRPPANITWWLGTRKLTDALEIVRDGGNRTVSNLVFIPISDDNGKYLSCRVENIKMPEISKTDGLILNVHYAPQLSVCLNPNLVSDKLYEGNNIYLECEFQSNPKIVRMEWQFQGGTLLTNPRTGVFVNNKSLVLENVRREQSGIYRCLADNIEGRGESEGLEIKIKYAPVCKKGQKFVYAVTVKEVAEVSCEVEADPVNVTFTWEVNNTENNREISSFESFGVKSVARYSPQDENDFGFLACKAQNVVGVQNKPCIFTLLSVRPPEQVQNCTISNYSSESLFVECVPGDDGGLEQLFHVEAYLSGSQVLQANVTRNRQPVFRLSGLIPGASFDLFVYSSNDKGKSPAVTLTAQTQVSARWLRDHPVTIIPHLGIFVGAVSALTFLAIIIVLLVKKRAERSERSSGDVSEDNVEDKYSTMSEEMTTNKNVDSSDPDLIPLRDFTMNLERTDFTKKKTRFVGKYSFNNDNRTLYHEKRRKHDEYRDTISPERLPLKSSRSFNEDSGGFSDEELLFEPVTRSPTDSSQHKRQQLRSLQSKQWSDDEDRKQIDPSGAQIHRNTKNVAKYQSDRKRLYREEGLTNKTLPILHKMDAPRKQQRNSRRNPKTKKSSSGILQ</sequence>
<dbReference type="InterPro" id="IPR003961">
    <property type="entry name" value="FN3_dom"/>
</dbReference>
<feature type="compositionally biased region" description="Basic residues" evidence="4">
    <location>
        <begin position="853"/>
        <end position="866"/>
    </location>
</feature>
<dbReference type="PROSITE" id="PS50835">
    <property type="entry name" value="IG_LIKE"/>
    <property type="match status" value="5"/>
</dbReference>
<dbReference type="SUPFAM" id="SSF48726">
    <property type="entry name" value="Immunoglobulin"/>
    <property type="match status" value="5"/>
</dbReference>
<feature type="domain" description="Ig-like" evidence="6">
    <location>
        <begin position="445"/>
        <end position="517"/>
    </location>
</feature>